<dbReference type="GO" id="GO:0016757">
    <property type="term" value="F:glycosyltransferase activity"/>
    <property type="evidence" value="ECO:0007669"/>
    <property type="project" value="UniProtKB-ARBA"/>
</dbReference>
<dbReference type="Pfam" id="PF06722">
    <property type="entry name" value="EryCIII-like_C"/>
    <property type="match status" value="1"/>
</dbReference>
<dbReference type="EMBL" id="BDOQ01000002">
    <property type="protein sequence ID" value="GBG12760.1"/>
    <property type="molecule type" value="Genomic_DNA"/>
</dbReference>
<evidence type="ECO:0000259" key="1">
    <source>
        <dbReference type="Pfam" id="PF06722"/>
    </source>
</evidence>
<dbReference type="RefSeq" id="WP_109013993.1">
    <property type="nucleotide sequence ID" value="NZ_BDOQ01000002.1"/>
</dbReference>
<dbReference type="Proteomes" id="UP000245081">
    <property type="component" value="Unassembled WGS sequence"/>
</dbReference>
<dbReference type="AlphaFoldDB" id="A0A2R5F2A6"/>
<dbReference type="InterPro" id="IPR010610">
    <property type="entry name" value="EryCIII-like_C"/>
</dbReference>
<dbReference type="Gene3D" id="3.40.50.2000">
    <property type="entry name" value="Glycogen Phosphorylase B"/>
    <property type="match status" value="2"/>
</dbReference>
<feature type="domain" description="Erythromycin biosynthesis protein CIII-like C-terminal" evidence="1">
    <location>
        <begin position="253"/>
        <end position="379"/>
    </location>
</feature>
<dbReference type="SUPFAM" id="SSF53756">
    <property type="entry name" value="UDP-Glycosyltransferase/glycogen phosphorylase"/>
    <property type="match status" value="1"/>
</dbReference>
<keyword evidence="2" id="KW-0808">Transferase</keyword>
<proteinExistence type="predicted"/>
<reference evidence="2 3" key="1">
    <citation type="journal article" date="2018" name="Environ. Microbiol.">
        <title>Isolation and genomic characterization of Novimethylophilus kurashikiensis gen. nov. sp. nov., a new lanthanide-dependent methylotrophic species of Methylophilaceae.</title>
        <authorList>
            <person name="Lv H."/>
            <person name="Sahin N."/>
            <person name="Tani A."/>
        </authorList>
    </citation>
    <scope>NUCLEOTIDE SEQUENCE [LARGE SCALE GENOMIC DNA]</scope>
    <source>
        <strain evidence="2 3">La2-4</strain>
    </source>
</reference>
<protein>
    <submittedName>
        <fullName evidence="2">Two-component system sensor histidine kinase/response regulator</fullName>
    </submittedName>
</protein>
<gene>
    <name evidence="2" type="ORF">NMK_0293</name>
</gene>
<dbReference type="OrthoDB" id="271062at2"/>
<dbReference type="GO" id="GO:0016301">
    <property type="term" value="F:kinase activity"/>
    <property type="evidence" value="ECO:0007669"/>
    <property type="project" value="UniProtKB-KW"/>
</dbReference>
<comment type="caution">
    <text evidence="2">The sequence shown here is derived from an EMBL/GenBank/DDBJ whole genome shotgun (WGS) entry which is preliminary data.</text>
</comment>
<name>A0A2R5F2A6_9PROT</name>
<keyword evidence="2" id="KW-0418">Kinase</keyword>
<organism evidence="2 3">
    <name type="scientific">Novimethylophilus kurashikiensis</name>
    <dbReference type="NCBI Taxonomy" id="1825523"/>
    <lineage>
        <taxon>Bacteria</taxon>
        <taxon>Pseudomonadati</taxon>
        <taxon>Pseudomonadota</taxon>
        <taxon>Betaproteobacteria</taxon>
        <taxon>Nitrosomonadales</taxon>
        <taxon>Methylophilaceae</taxon>
        <taxon>Novimethylophilus</taxon>
    </lineage>
</organism>
<keyword evidence="3" id="KW-1185">Reference proteome</keyword>
<accession>A0A2R5F2A6</accession>
<sequence>MAQKRVVCVWELGSTLGHLGEMLPVMRTLDNHHLPIALMVRELHGIVGLNLPAMPVLQSPVWTLQVGGLPDPPLSFAEILLRYGYHDADCLQGLVTGWCSAFEALNAQAVIANYSPTALLAARILGLPAITLGSGFNLPPRVNPVPNMRPWVPVPVERLVEADRWVTRNINIVLDRYHRPPLRSVADLFDVAANLLCTFPELDHYAFRIAEMQRAFYVGSMIEAKGKPVDWPDGDDPCVLVYLRPEVKALEPMMQALKAADCRIVAFIPGLSATQQAQWQSPNCRIVDELIKLDHLLPTCDLAINYAGHGFVSDVLMAGVPLLLMPMHLEQYLMGQRVMAIGAGIVTDMEGNSDYPELVRKMLTDKSFKQAAAGFAAKYADFDPVAQRNMIVQTIKSLIE</sequence>
<evidence type="ECO:0000313" key="2">
    <source>
        <dbReference type="EMBL" id="GBG12760.1"/>
    </source>
</evidence>
<evidence type="ECO:0000313" key="3">
    <source>
        <dbReference type="Proteomes" id="UP000245081"/>
    </source>
</evidence>